<dbReference type="OrthoDB" id="9805029at2"/>
<feature type="domain" description="ABC transporter" evidence="3">
    <location>
        <begin position="341"/>
        <end position="570"/>
    </location>
</feature>
<dbReference type="Pfam" id="PF00005">
    <property type="entry name" value="ABC_tran"/>
    <property type="match status" value="2"/>
</dbReference>
<dbReference type="GO" id="GO:0016887">
    <property type="term" value="F:ATP hydrolysis activity"/>
    <property type="evidence" value="ECO:0007669"/>
    <property type="project" value="InterPro"/>
</dbReference>
<evidence type="ECO:0000256" key="2">
    <source>
        <dbReference type="ARBA" id="ARBA00022840"/>
    </source>
</evidence>
<dbReference type="InterPro" id="IPR003439">
    <property type="entry name" value="ABC_transporter-like_ATP-bd"/>
</dbReference>
<dbReference type="PANTHER" id="PTHR43038">
    <property type="entry name" value="ATP-BINDING CASSETTE, SUB-FAMILY H, MEMBER 1"/>
    <property type="match status" value="1"/>
</dbReference>
<evidence type="ECO:0000313" key="4">
    <source>
        <dbReference type="EMBL" id="ABQ70052.1"/>
    </source>
</evidence>
<organism evidence="4 5">
    <name type="scientific">Rhizorhabdus wittichii (strain DSM 6014 / CCUG 31198 / JCM 15750 / NBRC 105917 / EY 4224 / RW1)</name>
    <name type="common">Sphingomonas wittichii</name>
    <dbReference type="NCBI Taxonomy" id="392499"/>
    <lineage>
        <taxon>Bacteria</taxon>
        <taxon>Pseudomonadati</taxon>
        <taxon>Pseudomonadota</taxon>
        <taxon>Alphaproteobacteria</taxon>
        <taxon>Sphingomonadales</taxon>
        <taxon>Sphingomonadaceae</taxon>
        <taxon>Rhizorhabdus</taxon>
    </lineage>
</organism>
<proteinExistence type="predicted"/>
<feature type="domain" description="ABC transporter" evidence="3">
    <location>
        <begin position="20"/>
        <end position="249"/>
    </location>
</feature>
<keyword evidence="5" id="KW-1185">Reference proteome</keyword>
<evidence type="ECO:0000256" key="1">
    <source>
        <dbReference type="ARBA" id="ARBA00022741"/>
    </source>
</evidence>
<dbReference type="InterPro" id="IPR017871">
    <property type="entry name" value="ABC_transporter-like_CS"/>
</dbReference>
<dbReference type="AlphaFoldDB" id="A0A9J9LDV4"/>
<dbReference type="KEGG" id="swi:Swit_3706"/>
<evidence type="ECO:0000313" key="5">
    <source>
        <dbReference type="Proteomes" id="UP000001989"/>
    </source>
</evidence>
<dbReference type="CDD" id="cd03230">
    <property type="entry name" value="ABC_DR_subfamily_A"/>
    <property type="match status" value="2"/>
</dbReference>
<evidence type="ECO:0000259" key="3">
    <source>
        <dbReference type="PROSITE" id="PS50893"/>
    </source>
</evidence>
<accession>A0A9J9LDV4</accession>
<dbReference type="PANTHER" id="PTHR43038:SF3">
    <property type="entry name" value="ABC TRANSPORTER G FAMILY MEMBER 20 ISOFORM X1"/>
    <property type="match status" value="1"/>
</dbReference>
<name>A0A9J9LDV4_RHIWR</name>
<dbReference type="Proteomes" id="UP000001989">
    <property type="component" value="Chromosome"/>
</dbReference>
<sequence>MASGSAASDPPPAPLDEVAVVIDGVSKHFGGVQALQDLNAQIRFGRLTGLVGPDGAGKTTLMRILTGLLAPNSGRATVAGFDVVDDNDAIHAATGYMPQRFGLYEDLSVMENMRLYAQLRGMDADRNGELFSELLDFTRLAPFTGRLAGKLSGGMKQKLGLACALMARPAVLLLDEPSVGVDPVSRQDLWRMVQALTDEGMAVVWSTAYLDEAERCDSVLLLNEGRLAYDGSPGELTGRLAGRSFRLEQVGDERRTVLAEALDLSSVGDGVVQGAGVRIVLRPGAGTGQITALADRIAAQLRAVPARFEDAFIDLLGGGPGGTSALAEGLPPVQLESDIAVSCRDLTKRFGDFTATDNVSFEVRKGEIFGLLGPNGAGKSTTFKMLCGLLKPTSGEAHVVGLDLRRATGAVKGQLGYMAQKFSLYGLLSVRQNLEFSAGVYGLDGATQRARIEEMIEIFGLQPWLSSAPDSLPLGYKQRLALACAVMHRPPVLFLDEPTSGVDPITRREFWTHINGLARKGVTVMVTTHFMDEAEYCDRVAMLYRARLIALDTPDALKRGAASDARPDPTMEDAFIHLVEAEDLADVARSEVAA</sequence>
<dbReference type="PROSITE" id="PS50893">
    <property type="entry name" value="ABC_TRANSPORTER_2"/>
    <property type="match status" value="2"/>
</dbReference>
<dbReference type="Gene3D" id="3.40.50.300">
    <property type="entry name" value="P-loop containing nucleotide triphosphate hydrolases"/>
    <property type="match status" value="2"/>
</dbReference>
<dbReference type="SMART" id="SM00382">
    <property type="entry name" value="AAA"/>
    <property type="match status" value="2"/>
</dbReference>
<dbReference type="SUPFAM" id="SSF52540">
    <property type="entry name" value="P-loop containing nucleoside triphosphate hydrolases"/>
    <property type="match status" value="2"/>
</dbReference>
<dbReference type="GO" id="GO:0005524">
    <property type="term" value="F:ATP binding"/>
    <property type="evidence" value="ECO:0007669"/>
    <property type="project" value="UniProtKB-KW"/>
</dbReference>
<dbReference type="InterPro" id="IPR003593">
    <property type="entry name" value="AAA+_ATPase"/>
</dbReference>
<protein>
    <submittedName>
        <fullName evidence="4">ABC transporter related</fullName>
    </submittedName>
</protein>
<dbReference type="PROSITE" id="PS00211">
    <property type="entry name" value="ABC_TRANSPORTER_1"/>
    <property type="match status" value="1"/>
</dbReference>
<keyword evidence="2" id="KW-0067">ATP-binding</keyword>
<gene>
    <name evidence="4" type="ordered locus">Swit_3706</name>
</gene>
<reference evidence="4 5" key="1">
    <citation type="journal article" date="2010" name="J. Bacteriol.">
        <title>Genome sequence of the dioxin-mineralizing bacterium Sphingomonas wittichii RW1.</title>
        <authorList>
            <person name="Miller T.R."/>
            <person name="Delcher A.L."/>
            <person name="Salzberg S.L."/>
            <person name="Saunders E."/>
            <person name="Detter J.C."/>
            <person name="Halden R.U."/>
        </authorList>
    </citation>
    <scope>NUCLEOTIDE SEQUENCE [LARGE SCALE GENOMIC DNA]</scope>
    <source>
        <strain evidence="5">DSM 6014 / CCUG 31198 / JCM 15750 / NBRC 105917 / EY 4224 / RW1</strain>
    </source>
</reference>
<dbReference type="EMBL" id="CP000699">
    <property type="protein sequence ID" value="ABQ70052.1"/>
    <property type="molecule type" value="Genomic_DNA"/>
</dbReference>
<keyword evidence="1" id="KW-0547">Nucleotide-binding</keyword>
<dbReference type="InterPro" id="IPR027417">
    <property type="entry name" value="P-loop_NTPase"/>
</dbReference>